<protein>
    <submittedName>
        <fullName evidence="1">Uncharacterized protein</fullName>
    </submittedName>
</protein>
<comment type="caution">
    <text evidence="1">The sequence shown here is derived from an EMBL/GenBank/DDBJ whole genome shotgun (WGS) entry which is preliminary data.</text>
</comment>
<reference evidence="2" key="1">
    <citation type="journal article" date="2019" name="Int. J. Syst. Evol. Microbiol.">
        <title>The Global Catalogue of Microorganisms (GCM) 10K type strain sequencing project: providing services to taxonomists for standard genome sequencing and annotation.</title>
        <authorList>
            <consortium name="The Broad Institute Genomics Platform"/>
            <consortium name="The Broad Institute Genome Sequencing Center for Infectious Disease"/>
            <person name="Wu L."/>
            <person name="Ma J."/>
        </authorList>
    </citation>
    <scope>NUCLEOTIDE SEQUENCE [LARGE SCALE GENOMIC DNA]</scope>
    <source>
        <strain evidence="2">CCUG 55608</strain>
    </source>
</reference>
<proteinExistence type="predicted"/>
<evidence type="ECO:0000313" key="2">
    <source>
        <dbReference type="Proteomes" id="UP001597116"/>
    </source>
</evidence>
<sequence>MKNYILPSRWPGKAAHVKKSFLVSALLLSLSSCETEQIAKPILVDFDGTYTVQEAKSDDNYLLILHKKEDKSNTLLIENLANLVKSPLEARTSGNRLIIGEQTFTNTLGARYTILGDGKIVDNVLTLHYKIKGYNGYNGAVYAKKQVAGTNQMSGK</sequence>
<gene>
    <name evidence="1" type="ORF">ACFQ4C_17360</name>
</gene>
<organism evidence="1 2">
    <name type="scientific">Larkinella insperata</name>
    <dbReference type="NCBI Taxonomy" id="332158"/>
    <lineage>
        <taxon>Bacteria</taxon>
        <taxon>Pseudomonadati</taxon>
        <taxon>Bacteroidota</taxon>
        <taxon>Cytophagia</taxon>
        <taxon>Cytophagales</taxon>
        <taxon>Spirosomataceae</taxon>
        <taxon>Larkinella</taxon>
    </lineage>
</organism>
<dbReference type="EMBL" id="JBHTLP010000011">
    <property type="protein sequence ID" value="MFD1142898.1"/>
    <property type="molecule type" value="Genomic_DNA"/>
</dbReference>
<name>A0ABW3Q5R4_9BACT</name>
<evidence type="ECO:0000313" key="1">
    <source>
        <dbReference type="EMBL" id="MFD1142898.1"/>
    </source>
</evidence>
<dbReference type="Proteomes" id="UP001597116">
    <property type="component" value="Unassembled WGS sequence"/>
</dbReference>
<accession>A0ABW3Q5R4</accession>
<keyword evidence="2" id="KW-1185">Reference proteome</keyword>
<dbReference type="PROSITE" id="PS51257">
    <property type="entry name" value="PROKAR_LIPOPROTEIN"/>
    <property type="match status" value="1"/>
</dbReference>
<dbReference type="RefSeq" id="WP_265990696.1">
    <property type="nucleotide sequence ID" value="NZ_CP110973.1"/>
</dbReference>